<accession>A0A1G8PUA6</accession>
<evidence type="ECO:0000256" key="2">
    <source>
        <dbReference type="SAM" id="MobiDB-lite"/>
    </source>
</evidence>
<feature type="region of interest" description="Disordered" evidence="2">
    <location>
        <begin position="31"/>
        <end position="54"/>
    </location>
</feature>
<name>A0A1G8PUA6_9CLOT</name>
<dbReference type="CDD" id="cd07381">
    <property type="entry name" value="MPP_CapA"/>
    <property type="match status" value="1"/>
</dbReference>
<dbReference type="SUPFAM" id="SSF56300">
    <property type="entry name" value="Metallo-dependent phosphatases"/>
    <property type="match status" value="1"/>
</dbReference>
<organism evidence="4 5">
    <name type="scientific">Proteiniclasticum ruminis</name>
    <dbReference type="NCBI Taxonomy" id="398199"/>
    <lineage>
        <taxon>Bacteria</taxon>
        <taxon>Bacillati</taxon>
        <taxon>Bacillota</taxon>
        <taxon>Clostridia</taxon>
        <taxon>Eubacteriales</taxon>
        <taxon>Clostridiaceae</taxon>
        <taxon>Proteiniclasticum</taxon>
    </lineage>
</organism>
<evidence type="ECO:0000256" key="1">
    <source>
        <dbReference type="ARBA" id="ARBA00005662"/>
    </source>
</evidence>
<protein>
    <submittedName>
        <fullName evidence="4">Capsule synthesis protein PGA_cap</fullName>
    </submittedName>
</protein>
<dbReference type="EMBL" id="FNDZ01000005">
    <property type="protein sequence ID" value="SDI95460.1"/>
    <property type="molecule type" value="Genomic_DNA"/>
</dbReference>
<dbReference type="PANTHER" id="PTHR33393:SF13">
    <property type="entry name" value="PGA BIOSYNTHESIS PROTEIN CAPA"/>
    <property type="match status" value="1"/>
</dbReference>
<dbReference type="Proteomes" id="UP000183255">
    <property type="component" value="Unassembled WGS sequence"/>
</dbReference>
<dbReference type="PANTHER" id="PTHR33393">
    <property type="entry name" value="POLYGLUTAMINE SYNTHESIS ACCESSORY PROTEIN RV0574C-RELATED"/>
    <property type="match status" value="1"/>
</dbReference>
<evidence type="ECO:0000259" key="3">
    <source>
        <dbReference type="SMART" id="SM00854"/>
    </source>
</evidence>
<reference evidence="4 5" key="1">
    <citation type="submission" date="2016-10" db="EMBL/GenBank/DDBJ databases">
        <authorList>
            <person name="de Groot N.N."/>
        </authorList>
    </citation>
    <scope>NUCLEOTIDE SEQUENCE [LARGE SCALE GENOMIC DNA]</scope>
    <source>
        <strain evidence="4 5">CGMCC 1.5058</strain>
    </source>
</reference>
<sequence>MPMHFRKYTTLFLLFALLIFTSGCSDLKNLTASPPSEEAEASPKAPETPDPFSSYERFRVEEDTTLRLYENLPLRSESEDPSLSSGRLDFLQLKEARVEDFLTLWDVPYASLSVLSATLQYTYTESPEGSFLLKKDLGKGTAYVILEKNAREARLHYQEGDHDFETAFSLHGETYMKNGMLFLPVADLLEITGHEIYTDDTSLSFSYEKSQDPYPALSFMETTKKRDADGYYEALLKKEKEQNLSFILLGDTAVATTGGRKNAFDKLWQEHGGGYFLAGLQEEFQKADMVIANLENVFTSETRGQKGKIYNIKAPRIEYIDVLTLGGITHVNIVNNHMVDFLEAGFEESLTHVEASGIEYFGTNETFTENIEIGNVFVESTSVFEKDGIKVGLLGYLGFNTSSVSDERIMKDIDRMRNVEKVDYIVTSIHWGGQNTHEVTWKQKEMGRKLIDMGSDLVYGHHPHVLQEVEVYQGKPIYYSFGDFLFLNYNGVKDPDSVLVNVNLKKDRFGELHAEFTHKPLYWAGHTSKNLYTPILMDNEAHIRRALDKLKLDTTAPIDFSKRSLDQE</sequence>
<dbReference type="InterPro" id="IPR029052">
    <property type="entry name" value="Metallo-depent_PP-like"/>
</dbReference>
<dbReference type="Pfam" id="PF09587">
    <property type="entry name" value="PGA_cap"/>
    <property type="match status" value="1"/>
</dbReference>
<dbReference type="PROSITE" id="PS51257">
    <property type="entry name" value="PROKAR_LIPOPROTEIN"/>
    <property type="match status" value="1"/>
</dbReference>
<evidence type="ECO:0000313" key="4">
    <source>
        <dbReference type="EMBL" id="SDI95460.1"/>
    </source>
</evidence>
<dbReference type="InterPro" id="IPR052169">
    <property type="entry name" value="CW_Biosynth-Accessory"/>
</dbReference>
<dbReference type="AlphaFoldDB" id="A0A1G8PUA6"/>
<gene>
    <name evidence="4" type="ORF">SAMN05421804_105195</name>
</gene>
<dbReference type="Gene3D" id="3.60.21.10">
    <property type="match status" value="1"/>
</dbReference>
<dbReference type="InterPro" id="IPR019079">
    <property type="entry name" value="Capsule_synth_CapA"/>
</dbReference>
<comment type="similarity">
    <text evidence="1">Belongs to the CapA family.</text>
</comment>
<dbReference type="SMART" id="SM00854">
    <property type="entry name" value="PGA_cap"/>
    <property type="match status" value="1"/>
</dbReference>
<feature type="domain" description="Capsule synthesis protein CapA" evidence="3">
    <location>
        <begin position="245"/>
        <end position="488"/>
    </location>
</feature>
<proteinExistence type="inferred from homology"/>
<evidence type="ECO:0000313" key="5">
    <source>
        <dbReference type="Proteomes" id="UP000183255"/>
    </source>
</evidence>